<feature type="transmembrane region" description="Helical" evidence="1">
    <location>
        <begin position="46"/>
        <end position="64"/>
    </location>
</feature>
<evidence type="ECO:0000256" key="1">
    <source>
        <dbReference type="SAM" id="Phobius"/>
    </source>
</evidence>
<feature type="transmembrane region" description="Helical" evidence="1">
    <location>
        <begin position="76"/>
        <end position="99"/>
    </location>
</feature>
<evidence type="ECO:0000313" key="2">
    <source>
        <dbReference type="EMBL" id="AAY84928.1"/>
    </source>
</evidence>
<keyword evidence="1" id="KW-0812">Transmembrane</keyword>
<dbReference type="EMBL" id="BT023528">
    <property type="protein sequence ID" value="AAY84928.1"/>
    <property type="molecule type" value="mRNA"/>
</dbReference>
<feature type="non-terminal residue" evidence="2">
    <location>
        <position position="1"/>
    </location>
</feature>
<proteinExistence type="evidence at transcript level"/>
<keyword evidence="1" id="KW-1133">Transmembrane helix</keyword>
<dbReference type="AlphaFoldDB" id="Q4QQ88"/>
<sequence length="122" mass="13427">KTEQNRTEIRSAAKYTHTIVPTVSLRSEKIRDPNSQDKSNRARANGFIKCTCIYLFINASFWSGTKVQVTDASAAAAASVDVAVAVAVAACFFFLLLLFTEVRVNCAKKNIEIYICVPLCKC</sequence>
<name>Q4QQ88_DROME</name>
<organism evidence="2">
    <name type="scientific">Drosophila melanogaster</name>
    <name type="common">Fruit fly</name>
    <dbReference type="NCBI Taxonomy" id="7227"/>
    <lineage>
        <taxon>Eukaryota</taxon>
        <taxon>Metazoa</taxon>
        <taxon>Ecdysozoa</taxon>
        <taxon>Arthropoda</taxon>
        <taxon>Hexapoda</taxon>
        <taxon>Insecta</taxon>
        <taxon>Pterygota</taxon>
        <taxon>Neoptera</taxon>
        <taxon>Endopterygota</taxon>
        <taxon>Diptera</taxon>
        <taxon>Brachycera</taxon>
        <taxon>Muscomorpha</taxon>
        <taxon>Ephydroidea</taxon>
        <taxon>Drosophilidae</taxon>
        <taxon>Drosophila</taxon>
        <taxon>Sophophora</taxon>
    </lineage>
</organism>
<protein>
    <submittedName>
        <fullName evidence="2">IP09944p</fullName>
    </submittedName>
</protein>
<accession>Q4QQ88</accession>
<reference evidence="2" key="1">
    <citation type="submission" date="2005-06" db="EMBL/GenBank/DDBJ databases">
        <authorList>
            <person name="Stapleton M."/>
            <person name="Carlson J."/>
            <person name="Chavez C."/>
            <person name="Frise E."/>
            <person name="George R."/>
            <person name="Pacleb J."/>
            <person name="Park S."/>
            <person name="Wan K."/>
            <person name="Yu C."/>
            <person name="Celniker S."/>
        </authorList>
    </citation>
    <scope>NUCLEOTIDE SEQUENCE</scope>
</reference>
<keyword evidence="1" id="KW-0472">Membrane</keyword>